<dbReference type="InterPro" id="IPR000504">
    <property type="entry name" value="RRM_dom"/>
</dbReference>
<keyword evidence="4" id="KW-1185">Reference proteome</keyword>
<accession>A0ABM1BF73</accession>
<dbReference type="RefSeq" id="XP_013780771.1">
    <property type="nucleotide sequence ID" value="XM_013925317.2"/>
</dbReference>
<dbReference type="GeneID" id="106465119"/>
<proteinExistence type="predicted"/>
<evidence type="ECO:0000313" key="4">
    <source>
        <dbReference type="Proteomes" id="UP000694941"/>
    </source>
</evidence>
<evidence type="ECO:0000313" key="5">
    <source>
        <dbReference type="RefSeq" id="XP_013780771.1"/>
    </source>
</evidence>
<dbReference type="InterPro" id="IPR045164">
    <property type="entry name" value="RBM41/RNPC3"/>
</dbReference>
<dbReference type="PANTHER" id="PTHR16105:SF2">
    <property type="entry name" value="RNA-BINDING PROTEIN 41"/>
    <property type="match status" value="1"/>
</dbReference>
<dbReference type="SUPFAM" id="SSF54928">
    <property type="entry name" value="RNA-binding domain, RBD"/>
    <property type="match status" value="1"/>
</dbReference>
<dbReference type="InterPro" id="IPR035979">
    <property type="entry name" value="RBD_domain_sf"/>
</dbReference>
<feature type="domain" description="RRM" evidence="3">
    <location>
        <begin position="336"/>
        <end position="409"/>
    </location>
</feature>
<evidence type="ECO:0000256" key="1">
    <source>
        <dbReference type="ARBA" id="ARBA00022884"/>
    </source>
</evidence>
<reference evidence="5" key="1">
    <citation type="submission" date="2025-08" db="UniProtKB">
        <authorList>
            <consortium name="RefSeq"/>
        </authorList>
    </citation>
    <scope>IDENTIFICATION</scope>
    <source>
        <tissue evidence="5">Muscle</tissue>
    </source>
</reference>
<dbReference type="PANTHER" id="PTHR16105">
    <property type="entry name" value="RNA-BINDING REGION-CONTAINING PROTEIN 3"/>
    <property type="match status" value="1"/>
</dbReference>
<dbReference type="Proteomes" id="UP000694941">
    <property type="component" value="Unplaced"/>
</dbReference>
<sequence length="413" mass="47617">MVFGKPKEIRVMIRRVNNAVSEKEGHFGTETEGEKQLRSIVDKQLDTKISLQQQLQQHKTFSHSGDFKEISERLSGKRTMKEFQLIEYLLEQKEELKNCGLTEEEINTYLSFLGKLGGKKRYLSMEPSIQKKWLKEIKEKICSHYKTINEVPNSSMIKQLTRQEMDIEKTLYAGCETKKHLQFLVTSREMSQLSSDDPFAYISCLAQQIGQKSSMISDQNEYDSHTKLQQKHSCSFSQNKKCCNVDCKTETDCEQEFDDVDSKTKTNLAPGKSSSEIKLCDKDLEIKESLTSTKNSSVFHVSVPLKEKEIRENKLSLDEIRKLPRFSDYHPGKESQVLFIKNLHPKVYVEELVALFSSFEPVKYRLLKGRMKGQAFIEFSSVEKAVAAQHLVTGYLLRGRPVIIEYGRGHQNQ</sequence>
<dbReference type="PROSITE" id="PS50102">
    <property type="entry name" value="RRM"/>
    <property type="match status" value="1"/>
</dbReference>
<dbReference type="InterPro" id="IPR012677">
    <property type="entry name" value="Nucleotide-bd_a/b_plait_sf"/>
</dbReference>
<protein>
    <submittedName>
        <fullName evidence="5">RNA-binding protein 41-like isoform X1</fullName>
    </submittedName>
</protein>
<dbReference type="Pfam" id="PF00076">
    <property type="entry name" value="RRM_1"/>
    <property type="match status" value="1"/>
</dbReference>
<evidence type="ECO:0000259" key="3">
    <source>
        <dbReference type="PROSITE" id="PS50102"/>
    </source>
</evidence>
<organism evidence="4 5">
    <name type="scientific">Limulus polyphemus</name>
    <name type="common">Atlantic horseshoe crab</name>
    <dbReference type="NCBI Taxonomy" id="6850"/>
    <lineage>
        <taxon>Eukaryota</taxon>
        <taxon>Metazoa</taxon>
        <taxon>Ecdysozoa</taxon>
        <taxon>Arthropoda</taxon>
        <taxon>Chelicerata</taxon>
        <taxon>Merostomata</taxon>
        <taxon>Xiphosura</taxon>
        <taxon>Limulidae</taxon>
        <taxon>Limulus</taxon>
    </lineage>
</organism>
<evidence type="ECO:0000256" key="2">
    <source>
        <dbReference type="PROSITE-ProRule" id="PRU00176"/>
    </source>
</evidence>
<keyword evidence="1 2" id="KW-0694">RNA-binding</keyword>
<dbReference type="SMART" id="SM00360">
    <property type="entry name" value="RRM"/>
    <property type="match status" value="1"/>
</dbReference>
<dbReference type="Gene3D" id="3.30.70.330">
    <property type="match status" value="1"/>
</dbReference>
<name>A0ABM1BF73_LIMPO</name>
<gene>
    <name evidence="5" type="primary">LOC106465119</name>
</gene>